<gene>
    <name evidence="1" type="ORF">A3B37_00595</name>
</gene>
<sequence>MWWLIVLVTAFILGPGFADADPPIVVGTGLFLPPAGDDLFPSTSANVEVDFGNNNVVMLPCSGPMMVRRGEPNLGTIDTEMLQLDLSCANGIMVRLNPTRPTVGQTQQNGDSFFDVFVEVAIPGMGTLANQNALRMQSKIGHIPPLGSEFFSAGPVPISVQDTTAIIRNVRHRVNGVPKPESSGEFSPVFSCFYECKLDKRQANWLEMTSLMLVNQSAKMPLVANILFVNGNEQVIARTATALSPLDLDEINVCATLDKANITVPPAGLIEVVLTVPGTVLPQGGAYGWVKNVVGKIPRAVIEPFEGKVEGIGKTQCRLVGPNVVRPFDLLVIEAPSVQPVYIERTGD</sequence>
<organism evidence="1 2">
    <name type="scientific">Candidatus Sungbacteria bacterium RIFCSPLOWO2_01_FULL_59_16</name>
    <dbReference type="NCBI Taxonomy" id="1802280"/>
    <lineage>
        <taxon>Bacteria</taxon>
        <taxon>Candidatus Sungiibacteriota</taxon>
    </lineage>
</organism>
<name>A0A1G2LBA4_9BACT</name>
<protein>
    <submittedName>
        <fullName evidence="1">Uncharacterized protein</fullName>
    </submittedName>
</protein>
<evidence type="ECO:0000313" key="1">
    <source>
        <dbReference type="EMBL" id="OHA08834.1"/>
    </source>
</evidence>
<dbReference type="Proteomes" id="UP000176705">
    <property type="component" value="Unassembled WGS sequence"/>
</dbReference>
<comment type="caution">
    <text evidence="1">The sequence shown here is derived from an EMBL/GenBank/DDBJ whole genome shotgun (WGS) entry which is preliminary data.</text>
</comment>
<evidence type="ECO:0000313" key="2">
    <source>
        <dbReference type="Proteomes" id="UP000176705"/>
    </source>
</evidence>
<dbReference type="AlphaFoldDB" id="A0A1G2LBA4"/>
<proteinExistence type="predicted"/>
<reference evidence="1 2" key="1">
    <citation type="journal article" date="2016" name="Nat. Commun.">
        <title>Thousands of microbial genomes shed light on interconnected biogeochemical processes in an aquifer system.</title>
        <authorList>
            <person name="Anantharaman K."/>
            <person name="Brown C.T."/>
            <person name="Hug L.A."/>
            <person name="Sharon I."/>
            <person name="Castelle C.J."/>
            <person name="Probst A.J."/>
            <person name="Thomas B.C."/>
            <person name="Singh A."/>
            <person name="Wilkins M.J."/>
            <person name="Karaoz U."/>
            <person name="Brodie E.L."/>
            <person name="Williams K.H."/>
            <person name="Hubbard S.S."/>
            <person name="Banfield J.F."/>
        </authorList>
    </citation>
    <scope>NUCLEOTIDE SEQUENCE [LARGE SCALE GENOMIC DNA]</scope>
</reference>
<accession>A0A1G2LBA4</accession>
<dbReference type="EMBL" id="MHQS01000010">
    <property type="protein sequence ID" value="OHA08834.1"/>
    <property type="molecule type" value="Genomic_DNA"/>
</dbReference>